<comment type="pathway">
    <text evidence="1">Amino-acid biosynthesis; L-isoleucine biosynthesis; 2-oxobutanoate from pyruvate: step 1/3.</text>
</comment>
<evidence type="ECO:0000256" key="5">
    <source>
        <dbReference type="ARBA" id="ARBA00022679"/>
    </source>
</evidence>
<dbReference type="GO" id="GO:0003852">
    <property type="term" value="F:2-isopropylmalate synthase activity"/>
    <property type="evidence" value="ECO:0007669"/>
    <property type="project" value="InterPro"/>
</dbReference>
<keyword evidence="12" id="KW-1185">Reference proteome</keyword>
<organism evidence="11 12">
    <name type="scientific">Antarcticimicrobium sediminis</name>
    <dbReference type="NCBI Taxonomy" id="2546227"/>
    <lineage>
        <taxon>Bacteria</taxon>
        <taxon>Pseudomonadati</taxon>
        <taxon>Pseudomonadota</taxon>
        <taxon>Alphaproteobacteria</taxon>
        <taxon>Rhodobacterales</taxon>
        <taxon>Paracoccaceae</taxon>
        <taxon>Antarcticimicrobium</taxon>
    </lineage>
</organism>
<dbReference type="InterPro" id="IPR054691">
    <property type="entry name" value="LeuA/HCS_post-cat"/>
</dbReference>
<dbReference type="Pfam" id="PF08502">
    <property type="entry name" value="LeuA_dimer"/>
    <property type="match status" value="1"/>
</dbReference>
<dbReference type="NCBIfam" id="TIGR00977">
    <property type="entry name" value="citramal_synth"/>
    <property type="match status" value="1"/>
</dbReference>
<evidence type="ECO:0000256" key="7">
    <source>
        <dbReference type="ARBA" id="ARBA00048263"/>
    </source>
</evidence>
<evidence type="ECO:0000256" key="1">
    <source>
        <dbReference type="ARBA" id="ARBA00004743"/>
    </source>
</evidence>
<dbReference type="RefSeq" id="WP_132826685.1">
    <property type="nucleotide sequence ID" value="NZ_SMFP01000001.1"/>
</dbReference>
<sequence>MSKGTLSKAPLSKDRLYIYDTTLRDGQQTQGVQFSTPEKIRIAQALDALGVDYIEGGWPGANPTDSAFFDEAPATKARLTAFGMTKRAGRSAENDDVLAAVMNAGTGSVCLVGKTHDYHVETALGITLAENLENIGASIAHIGTQGREALFDAEHFFDGYKANPAYALDCLRAAQEAGARWIVLCDTNGGTLPGELAGIVSKVIAAGIPGDSLGIHTHNDTENAVACTLAAVDAGVRQVQGTLNGLGERCGNANLTSLIPTLLLKEPYASTLETGITMEALKRLTRVSRMLDDILNRVPMKQAPYVGASAFAHKAGLHASAILKDPATYEHILPDLVGNSRIIPMSNQAGQSNLRRRLSEAGLEVAPRDPALGRILDRIKAREDEGYAYDTAQASFELLAREELGQLPEFFEVKRYKVTVERRKNKYNQVVSLSEAVVVVKVDGEKKLSVSESVDEQGSDRGPVNALSKALSKDLGRYQAIIDDMRLVDFKVRVTQGGTEAVTRVIIDSADGEGRRWSTVGVSPNIVDASFEALLDAIRWKLIRDTPALEATGTVAEV</sequence>
<dbReference type="InterPro" id="IPR036230">
    <property type="entry name" value="LeuA_allosteric_dom_sf"/>
</dbReference>
<dbReference type="Gene3D" id="3.20.20.70">
    <property type="entry name" value="Aldolase class I"/>
    <property type="match status" value="1"/>
</dbReference>
<dbReference type="InterPro" id="IPR002034">
    <property type="entry name" value="AIPM/Hcit_synth_CS"/>
</dbReference>
<dbReference type="PANTHER" id="PTHR43538">
    <property type="entry name" value="ALPHA-IPM SYNTHASE/HOMOCITRATE SYNTHASE"/>
    <property type="match status" value="1"/>
</dbReference>
<reference evidence="11 12" key="1">
    <citation type="submission" date="2019-03" db="EMBL/GenBank/DDBJ databases">
        <authorList>
            <person name="Zhang S."/>
        </authorList>
    </citation>
    <scope>NUCLEOTIDE SEQUENCE [LARGE SCALE GENOMIC DNA]</scope>
    <source>
        <strain evidence="11 12">S4J41</strain>
    </source>
</reference>
<proteinExistence type="inferred from homology"/>
<feature type="domain" description="Pyruvate carboxyltransferase" evidence="10">
    <location>
        <begin position="16"/>
        <end position="282"/>
    </location>
</feature>
<evidence type="ECO:0000256" key="3">
    <source>
        <dbReference type="ARBA" id="ARBA00022605"/>
    </source>
</evidence>
<dbReference type="Pfam" id="PF22617">
    <property type="entry name" value="HCS_D2"/>
    <property type="match status" value="1"/>
</dbReference>
<protein>
    <recommendedName>
        <fullName evidence="8">Citramalate synthase</fullName>
        <ecNumber evidence="8">2.3.3.21</ecNumber>
    </recommendedName>
</protein>
<dbReference type="UniPathway" id="UPA00047">
    <property type="reaction ID" value="UER00066"/>
</dbReference>
<dbReference type="GO" id="GO:0009097">
    <property type="term" value="P:isoleucine biosynthetic process"/>
    <property type="evidence" value="ECO:0007669"/>
    <property type="project" value="UniProtKB-UniRule"/>
</dbReference>
<dbReference type="Gene3D" id="1.10.238.260">
    <property type="match status" value="1"/>
</dbReference>
<dbReference type="PROSITE" id="PS50991">
    <property type="entry name" value="PYR_CT"/>
    <property type="match status" value="1"/>
</dbReference>
<comment type="similarity">
    <text evidence="2 9">Belongs to the alpha-IPM synthase/homocitrate synthase family.</text>
</comment>
<gene>
    <name evidence="11" type="ORF">E1B25_00295</name>
</gene>
<dbReference type="InterPro" id="IPR013709">
    <property type="entry name" value="2-isopropylmalate_synth_dimer"/>
</dbReference>
<name>A0A4R5EZZ9_9RHOB</name>
<keyword evidence="5 9" id="KW-0808">Transferase</keyword>
<dbReference type="Gene3D" id="3.30.160.270">
    <property type="match status" value="1"/>
</dbReference>
<dbReference type="SMART" id="SM00917">
    <property type="entry name" value="LeuA_dimer"/>
    <property type="match status" value="1"/>
</dbReference>
<evidence type="ECO:0000313" key="12">
    <source>
        <dbReference type="Proteomes" id="UP000294662"/>
    </source>
</evidence>
<dbReference type="PANTHER" id="PTHR43538:SF1">
    <property type="entry name" value="(R)-CITRAMALATE SYNTHASE"/>
    <property type="match status" value="1"/>
</dbReference>
<dbReference type="PROSITE" id="PS00815">
    <property type="entry name" value="AIPM_HOMOCIT_SYNTH_1"/>
    <property type="match status" value="1"/>
</dbReference>
<keyword evidence="4" id="KW-0412">Isoleucine biosynthesis</keyword>
<evidence type="ECO:0000313" key="11">
    <source>
        <dbReference type="EMBL" id="TDE40694.1"/>
    </source>
</evidence>
<evidence type="ECO:0000256" key="8">
    <source>
        <dbReference type="NCBIfam" id="TIGR00977"/>
    </source>
</evidence>
<keyword evidence="3" id="KW-0028">Amino-acid biosynthesis</keyword>
<comment type="catalytic activity">
    <reaction evidence="7">
        <text>pyruvate + acetyl-CoA + H2O = (3R)-citramalate + CoA + H(+)</text>
        <dbReference type="Rhea" id="RHEA:19045"/>
        <dbReference type="ChEBI" id="CHEBI:15361"/>
        <dbReference type="ChEBI" id="CHEBI:15377"/>
        <dbReference type="ChEBI" id="CHEBI:15378"/>
        <dbReference type="ChEBI" id="CHEBI:30934"/>
        <dbReference type="ChEBI" id="CHEBI:57287"/>
        <dbReference type="ChEBI" id="CHEBI:57288"/>
        <dbReference type="EC" id="2.3.3.21"/>
    </reaction>
</comment>
<comment type="caution">
    <text evidence="11">The sequence shown here is derived from an EMBL/GenBank/DDBJ whole genome shotgun (WGS) entry which is preliminary data.</text>
</comment>
<dbReference type="SUPFAM" id="SSF51569">
    <property type="entry name" value="Aldolase"/>
    <property type="match status" value="1"/>
</dbReference>
<evidence type="ECO:0000259" key="10">
    <source>
        <dbReference type="PROSITE" id="PS50991"/>
    </source>
</evidence>
<dbReference type="GO" id="GO:0043714">
    <property type="term" value="F:(R)-citramalate synthase activity"/>
    <property type="evidence" value="ECO:0007669"/>
    <property type="project" value="UniProtKB-UniRule"/>
</dbReference>
<keyword evidence="6" id="KW-0100">Branched-chain amino acid biosynthesis</keyword>
<dbReference type="SUPFAM" id="SSF110921">
    <property type="entry name" value="2-isopropylmalate synthase LeuA, allosteric (dimerisation) domain"/>
    <property type="match status" value="1"/>
</dbReference>
<accession>A0A4R5EZZ9</accession>
<dbReference type="CDD" id="cd07941">
    <property type="entry name" value="DRE_TIM_LeuA3"/>
    <property type="match status" value="1"/>
</dbReference>
<evidence type="ECO:0000256" key="9">
    <source>
        <dbReference type="RuleBase" id="RU003523"/>
    </source>
</evidence>
<dbReference type="InterPro" id="IPR000891">
    <property type="entry name" value="PYR_CT"/>
</dbReference>
<evidence type="ECO:0000256" key="6">
    <source>
        <dbReference type="ARBA" id="ARBA00023304"/>
    </source>
</evidence>
<dbReference type="InterPro" id="IPR013785">
    <property type="entry name" value="Aldolase_TIM"/>
</dbReference>
<dbReference type="GO" id="GO:0009098">
    <property type="term" value="P:L-leucine biosynthetic process"/>
    <property type="evidence" value="ECO:0007669"/>
    <property type="project" value="InterPro"/>
</dbReference>
<dbReference type="AlphaFoldDB" id="A0A4R5EZZ9"/>
<dbReference type="OrthoDB" id="9803573at2"/>
<dbReference type="EMBL" id="SMFP01000001">
    <property type="protein sequence ID" value="TDE40694.1"/>
    <property type="molecule type" value="Genomic_DNA"/>
</dbReference>
<evidence type="ECO:0000256" key="2">
    <source>
        <dbReference type="ARBA" id="ARBA00006154"/>
    </source>
</evidence>
<dbReference type="InterPro" id="IPR005675">
    <property type="entry name" value="Citramal_synthase"/>
</dbReference>
<dbReference type="Proteomes" id="UP000294662">
    <property type="component" value="Unassembled WGS sequence"/>
</dbReference>
<evidence type="ECO:0000256" key="4">
    <source>
        <dbReference type="ARBA" id="ARBA00022624"/>
    </source>
</evidence>
<dbReference type="Pfam" id="PF00682">
    <property type="entry name" value="HMGL-like"/>
    <property type="match status" value="1"/>
</dbReference>
<dbReference type="EC" id="2.3.3.21" evidence="8"/>